<evidence type="ECO:0000313" key="2">
    <source>
        <dbReference type="Proteomes" id="UP000187406"/>
    </source>
</evidence>
<gene>
    <name evidence="1" type="ORF">CFOL_v3_18533</name>
</gene>
<organism evidence="1 2">
    <name type="scientific">Cephalotus follicularis</name>
    <name type="common">Albany pitcher plant</name>
    <dbReference type="NCBI Taxonomy" id="3775"/>
    <lineage>
        <taxon>Eukaryota</taxon>
        <taxon>Viridiplantae</taxon>
        <taxon>Streptophyta</taxon>
        <taxon>Embryophyta</taxon>
        <taxon>Tracheophyta</taxon>
        <taxon>Spermatophyta</taxon>
        <taxon>Magnoliopsida</taxon>
        <taxon>eudicotyledons</taxon>
        <taxon>Gunneridae</taxon>
        <taxon>Pentapetalae</taxon>
        <taxon>rosids</taxon>
        <taxon>fabids</taxon>
        <taxon>Oxalidales</taxon>
        <taxon>Cephalotaceae</taxon>
        <taxon>Cephalotus</taxon>
    </lineage>
</organism>
<sequence length="95" mass="10597">MEHRSIARIDRESSIEIEPRTLKFDQIQYARDAALNVMRTRSIEEAMSIFTKGLEPVVSSAEVENGGPTMEVEYMTHELVVPSSAGIRDVASAPF</sequence>
<keyword evidence="2" id="KW-1185">Reference proteome</keyword>
<accession>A0A1Q3C4P5</accession>
<dbReference type="PANTHER" id="PTHR34808">
    <property type="entry name" value="EXPRESSED PROTEIN"/>
    <property type="match status" value="1"/>
</dbReference>
<dbReference type="EMBL" id="BDDD01001303">
    <property type="protein sequence ID" value="GAV75053.1"/>
    <property type="molecule type" value="Genomic_DNA"/>
</dbReference>
<dbReference type="AlphaFoldDB" id="A0A1Q3C4P5"/>
<protein>
    <submittedName>
        <fullName evidence="1">Uncharacterized protein</fullName>
    </submittedName>
</protein>
<evidence type="ECO:0000313" key="1">
    <source>
        <dbReference type="EMBL" id="GAV75053.1"/>
    </source>
</evidence>
<dbReference type="Proteomes" id="UP000187406">
    <property type="component" value="Unassembled WGS sequence"/>
</dbReference>
<comment type="caution">
    <text evidence="1">The sequence shown here is derived from an EMBL/GenBank/DDBJ whole genome shotgun (WGS) entry which is preliminary data.</text>
</comment>
<name>A0A1Q3C4P5_CEPFO</name>
<proteinExistence type="predicted"/>
<dbReference type="PANTHER" id="PTHR34808:SF2">
    <property type="entry name" value="EXPRESSED PROTEIN"/>
    <property type="match status" value="1"/>
</dbReference>
<dbReference type="OrthoDB" id="603047at2759"/>
<reference evidence="2" key="1">
    <citation type="submission" date="2016-04" db="EMBL/GenBank/DDBJ databases">
        <title>Cephalotus genome sequencing.</title>
        <authorList>
            <person name="Fukushima K."/>
            <person name="Hasebe M."/>
            <person name="Fang X."/>
        </authorList>
    </citation>
    <scope>NUCLEOTIDE SEQUENCE [LARGE SCALE GENOMIC DNA]</scope>
    <source>
        <strain evidence="2">cv. St1</strain>
    </source>
</reference>
<dbReference type="InParanoid" id="A0A1Q3C4P5"/>